<dbReference type="Proteomes" id="UP000317243">
    <property type="component" value="Unassembled WGS sequence"/>
</dbReference>
<proteinExistence type="predicted"/>
<organism evidence="1 2">
    <name type="scientific">Thalassoglobus neptunius</name>
    <dbReference type="NCBI Taxonomy" id="1938619"/>
    <lineage>
        <taxon>Bacteria</taxon>
        <taxon>Pseudomonadati</taxon>
        <taxon>Planctomycetota</taxon>
        <taxon>Planctomycetia</taxon>
        <taxon>Planctomycetales</taxon>
        <taxon>Planctomycetaceae</taxon>
        <taxon>Thalassoglobus</taxon>
    </lineage>
</organism>
<dbReference type="EMBL" id="SIHI01000001">
    <property type="protein sequence ID" value="TWT58824.1"/>
    <property type="molecule type" value="Genomic_DNA"/>
</dbReference>
<protein>
    <submittedName>
        <fullName evidence="1">Uncharacterized protein</fullName>
    </submittedName>
</protein>
<reference evidence="1 2" key="1">
    <citation type="submission" date="2019-02" db="EMBL/GenBank/DDBJ databases">
        <title>Deep-cultivation of Planctomycetes and their phenomic and genomic characterization uncovers novel biology.</title>
        <authorList>
            <person name="Wiegand S."/>
            <person name="Jogler M."/>
            <person name="Boedeker C."/>
            <person name="Pinto D."/>
            <person name="Vollmers J."/>
            <person name="Rivas-Marin E."/>
            <person name="Kohn T."/>
            <person name="Peeters S.H."/>
            <person name="Heuer A."/>
            <person name="Rast P."/>
            <person name="Oberbeckmann S."/>
            <person name="Bunk B."/>
            <person name="Jeske O."/>
            <person name="Meyerdierks A."/>
            <person name="Storesund J.E."/>
            <person name="Kallscheuer N."/>
            <person name="Luecker S."/>
            <person name="Lage O.M."/>
            <person name="Pohl T."/>
            <person name="Merkel B.J."/>
            <person name="Hornburger P."/>
            <person name="Mueller R.-W."/>
            <person name="Bruemmer F."/>
            <person name="Labrenz M."/>
            <person name="Spormann A.M."/>
            <person name="Op Den Camp H."/>
            <person name="Overmann J."/>
            <person name="Amann R."/>
            <person name="Jetten M.S.M."/>
            <person name="Mascher T."/>
            <person name="Medema M.H."/>
            <person name="Devos D.P."/>
            <person name="Kaster A.-K."/>
            <person name="Ovreas L."/>
            <person name="Rohde M."/>
            <person name="Galperin M.Y."/>
            <person name="Jogler C."/>
        </authorList>
    </citation>
    <scope>NUCLEOTIDE SEQUENCE [LARGE SCALE GENOMIC DNA]</scope>
    <source>
        <strain evidence="1 2">KOR42</strain>
    </source>
</reference>
<keyword evidence="2" id="KW-1185">Reference proteome</keyword>
<gene>
    <name evidence="1" type="ORF">KOR42_22100</name>
</gene>
<dbReference type="AlphaFoldDB" id="A0A5C5X7E1"/>
<comment type="caution">
    <text evidence="1">The sequence shown here is derived from an EMBL/GenBank/DDBJ whole genome shotgun (WGS) entry which is preliminary data.</text>
</comment>
<evidence type="ECO:0000313" key="1">
    <source>
        <dbReference type="EMBL" id="TWT58824.1"/>
    </source>
</evidence>
<sequence>MFVGRKGMLHIVRIVMIHAEAPEKMDVVGCPAQMGFVGTLFERKRPLLFDLRTSR</sequence>
<name>A0A5C5X7E1_9PLAN</name>
<accession>A0A5C5X7E1</accession>
<evidence type="ECO:0000313" key="2">
    <source>
        <dbReference type="Proteomes" id="UP000317243"/>
    </source>
</evidence>